<dbReference type="Proteomes" id="UP000000304">
    <property type="component" value="Chromosome 3L"/>
</dbReference>
<accession>B4QR20</accession>
<keyword evidence="3" id="KW-1185">Reference proteome</keyword>
<feature type="compositionally biased region" description="Low complexity" evidence="1">
    <location>
        <begin position="61"/>
        <end position="77"/>
    </location>
</feature>
<evidence type="ECO:0000313" key="3">
    <source>
        <dbReference type="Proteomes" id="UP000000304"/>
    </source>
</evidence>
<reference evidence="2 3" key="1">
    <citation type="journal article" date="2007" name="Nature">
        <title>Evolution of genes and genomes on the Drosophila phylogeny.</title>
        <authorList>
            <consortium name="Drosophila 12 Genomes Consortium"/>
            <person name="Clark A.G."/>
            <person name="Eisen M.B."/>
            <person name="Smith D.R."/>
            <person name="Bergman C.M."/>
            <person name="Oliver B."/>
            <person name="Markow T.A."/>
            <person name="Kaufman T.C."/>
            <person name="Kellis M."/>
            <person name="Gelbart W."/>
            <person name="Iyer V.N."/>
            <person name="Pollard D.A."/>
            <person name="Sackton T.B."/>
            <person name="Larracuente A.M."/>
            <person name="Singh N.D."/>
            <person name="Abad J.P."/>
            <person name="Abt D.N."/>
            <person name="Adryan B."/>
            <person name="Aguade M."/>
            <person name="Akashi H."/>
            <person name="Anderson W.W."/>
            <person name="Aquadro C.F."/>
            <person name="Ardell D.H."/>
            <person name="Arguello R."/>
            <person name="Artieri C.G."/>
            <person name="Barbash D.A."/>
            <person name="Barker D."/>
            <person name="Barsanti P."/>
            <person name="Batterham P."/>
            <person name="Batzoglou S."/>
            <person name="Begun D."/>
            <person name="Bhutkar A."/>
            <person name="Blanco E."/>
            <person name="Bosak S.A."/>
            <person name="Bradley R.K."/>
            <person name="Brand A.D."/>
            <person name="Brent M.R."/>
            <person name="Brooks A.N."/>
            <person name="Brown R.H."/>
            <person name="Butlin R.K."/>
            <person name="Caggese C."/>
            <person name="Calvi B.R."/>
            <person name="Bernardo de Carvalho A."/>
            <person name="Caspi A."/>
            <person name="Castrezana S."/>
            <person name="Celniker S.E."/>
            <person name="Chang J.L."/>
            <person name="Chapple C."/>
            <person name="Chatterji S."/>
            <person name="Chinwalla A."/>
            <person name="Civetta A."/>
            <person name="Clifton S.W."/>
            <person name="Comeron J.M."/>
            <person name="Costello J.C."/>
            <person name="Coyne J.A."/>
            <person name="Daub J."/>
            <person name="David R.G."/>
            <person name="Delcher A.L."/>
            <person name="Delehaunty K."/>
            <person name="Do C.B."/>
            <person name="Ebling H."/>
            <person name="Edwards K."/>
            <person name="Eickbush T."/>
            <person name="Evans J.D."/>
            <person name="Filipski A."/>
            <person name="Findeiss S."/>
            <person name="Freyhult E."/>
            <person name="Fulton L."/>
            <person name="Fulton R."/>
            <person name="Garcia A.C."/>
            <person name="Gardiner A."/>
            <person name="Garfield D.A."/>
            <person name="Garvin B.E."/>
            <person name="Gibson G."/>
            <person name="Gilbert D."/>
            <person name="Gnerre S."/>
            <person name="Godfrey J."/>
            <person name="Good R."/>
            <person name="Gotea V."/>
            <person name="Gravely B."/>
            <person name="Greenberg A.J."/>
            <person name="Griffiths-Jones S."/>
            <person name="Gross S."/>
            <person name="Guigo R."/>
            <person name="Gustafson E.A."/>
            <person name="Haerty W."/>
            <person name="Hahn M.W."/>
            <person name="Halligan D.L."/>
            <person name="Halpern A.L."/>
            <person name="Halter G.M."/>
            <person name="Han M.V."/>
            <person name="Heger A."/>
            <person name="Hillier L."/>
            <person name="Hinrichs A.S."/>
            <person name="Holmes I."/>
            <person name="Hoskins R.A."/>
            <person name="Hubisz M.J."/>
            <person name="Hultmark D."/>
            <person name="Huntley M.A."/>
            <person name="Jaffe D.B."/>
            <person name="Jagadeeshan S."/>
            <person name="Jeck W.R."/>
            <person name="Johnson J."/>
            <person name="Jones C.D."/>
            <person name="Jordan W.C."/>
            <person name="Karpen G.H."/>
            <person name="Kataoka E."/>
            <person name="Keightley P.D."/>
            <person name="Kheradpour P."/>
            <person name="Kirkness E.F."/>
            <person name="Koerich L.B."/>
            <person name="Kristiansen K."/>
            <person name="Kudrna D."/>
            <person name="Kulathinal R.J."/>
            <person name="Kumar S."/>
            <person name="Kwok R."/>
            <person name="Lander E."/>
            <person name="Langley C.H."/>
            <person name="Lapoint R."/>
            <person name="Lazzaro B.P."/>
            <person name="Lee S.J."/>
            <person name="Levesque L."/>
            <person name="Li R."/>
            <person name="Lin C.F."/>
            <person name="Lin M.F."/>
            <person name="Lindblad-Toh K."/>
            <person name="Llopart A."/>
            <person name="Long M."/>
            <person name="Low L."/>
            <person name="Lozovsky E."/>
            <person name="Lu J."/>
            <person name="Luo M."/>
            <person name="Machado C.A."/>
            <person name="Makalowski W."/>
            <person name="Marzo M."/>
            <person name="Matsuda M."/>
            <person name="Matzkin L."/>
            <person name="McAllister B."/>
            <person name="McBride C.S."/>
            <person name="McKernan B."/>
            <person name="McKernan K."/>
            <person name="Mendez-Lago M."/>
            <person name="Minx P."/>
            <person name="Mollenhauer M.U."/>
            <person name="Montooth K."/>
            <person name="Mount S.M."/>
            <person name="Mu X."/>
            <person name="Myers E."/>
            <person name="Negre B."/>
            <person name="Newfeld S."/>
            <person name="Nielsen R."/>
            <person name="Noor M.A."/>
            <person name="O'Grady P."/>
            <person name="Pachter L."/>
            <person name="Papaceit M."/>
            <person name="Parisi M.J."/>
            <person name="Parisi M."/>
            <person name="Parts L."/>
            <person name="Pedersen J.S."/>
            <person name="Pesole G."/>
            <person name="Phillippy A.M."/>
            <person name="Ponting C.P."/>
            <person name="Pop M."/>
            <person name="Porcelli D."/>
            <person name="Powell J.R."/>
            <person name="Prohaska S."/>
            <person name="Pruitt K."/>
            <person name="Puig M."/>
            <person name="Quesneville H."/>
            <person name="Ram K.R."/>
            <person name="Rand D."/>
            <person name="Rasmussen M.D."/>
            <person name="Reed L.K."/>
            <person name="Reenan R."/>
            <person name="Reily A."/>
            <person name="Remington K.A."/>
            <person name="Rieger T.T."/>
            <person name="Ritchie M.G."/>
            <person name="Robin C."/>
            <person name="Rogers Y.H."/>
            <person name="Rohde C."/>
            <person name="Rozas J."/>
            <person name="Rubenfield M.J."/>
            <person name="Ruiz A."/>
            <person name="Russo S."/>
            <person name="Salzberg S.L."/>
            <person name="Sanchez-Gracia A."/>
            <person name="Saranga D.J."/>
            <person name="Sato H."/>
            <person name="Schaeffer S.W."/>
            <person name="Schatz M.C."/>
            <person name="Schlenke T."/>
            <person name="Schwartz R."/>
            <person name="Segarra C."/>
            <person name="Singh R.S."/>
            <person name="Sirot L."/>
            <person name="Sirota M."/>
            <person name="Sisneros N.B."/>
            <person name="Smith C.D."/>
            <person name="Smith T.F."/>
            <person name="Spieth J."/>
            <person name="Stage D.E."/>
            <person name="Stark A."/>
            <person name="Stephan W."/>
            <person name="Strausberg R.L."/>
            <person name="Strempel S."/>
            <person name="Sturgill D."/>
            <person name="Sutton G."/>
            <person name="Sutton G.G."/>
            <person name="Tao W."/>
            <person name="Teichmann S."/>
            <person name="Tobari Y.N."/>
            <person name="Tomimura Y."/>
            <person name="Tsolas J.M."/>
            <person name="Valente V.L."/>
            <person name="Venter E."/>
            <person name="Venter J.C."/>
            <person name="Vicario S."/>
            <person name="Vieira F.G."/>
            <person name="Vilella A.J."/>
            <person name="Villasante A."/>
            <person name="Walenz B."/>
            <person name="Wang J."/>
            <person name="Wasserman M."/>
            <person name="Watts T."/>
            <person name="Wilson D."/>
            <person name="Wilson R.K."/>
            <person name="Wing R.A."/>
            <person name="Wolfner M.F."/>
            <person name="Wong A."/>
            <person name="Wong G.K."/>
            <person name="Wu C.I."/>
            <person name="Wu G."/>
            <person name="Yamamoto D."/>
            <person name="Yang H.P."/>
            <person name="Yang S.P."/>
            <person name="Yorke J.A."/>
            <person name="Yoshida K."/>
            <person name="Zdobnov E."/>
            <person name="Zhang P."/>
            <person name="Zhang Y."/>
            <person name="Zimin A.V."/>
            <person name="Baldwin J."/>
            <person name="Abdouelleil A."/>
            <person name="Abdulkadir J."/>
            <person name="Abebe A."/>
            <person name="Abera B."/>
            <person name="Abreu J."/>
            <person name="Acer S.C."/>
            <person name="Aftuck L."/>
            <person name="Alexander A."/>
            <person name="An P."/>
            <person name="Anderson E."/>
            <person name="Anderson S."/>
            <person name="Arachi H."/>
            <person name="Azer M."/>
            <person name="Bachantsang P."/>
            <person name="Barry A."/>
            <person name="Bayul T."/>
            <person name="Berlin A."/>
            <person name="Bessette D."/>
            <person name="Bloom T."/>
            <person name="Blye J."/>
            <person name="Boguslavskiy L."/>
            <person name="Bonnet C."/>
            <person name="Boukhgalter B."/>
            <person name="Bourzgui I."/>
            <person name="Brown A."/>
            <person name="Cahill P."/>
            <person name="Channer S."/>
            <person name="Cheshatsang Y."/>
            <person name="Chuda L."/>
            <person name="Citroen M."/>
            <person name="Collymore A."/>
            <person name="Cooke P."/>
            <person name="Costello M."/>
            <person name="D'Aco K."/>
            <person name="Daza R."/>
            <person name="De Haan G."/>
            <person name="DeGray S."/>
            <person name="DeMaso C."/>
            <person name="Dhargay N."/>
            <person name="Dooley K."/>
            <person name="Dooley E."/>
            <person name="Doricent M."/>
            <person name="Dorje P."/>
            <person name="Dorjee K."/>
            <person name="Dupes A."/>
            <person name="Elong R."/>
            <person name="Falk J."/>
            <person name="Farina A."/>
            <person name="Faro S."/>
            <person name="Ferguson D."/>
            <person name="Fisher S."/>
            <person name="Foley C.D."/>
            <person name="Franke A."/>
            <person name="Friedrich D."/>
            <person name="Gadbois L."/>
            <person name="Gearin G."/>
            <person name="Gearin C.R."/>
            <person name="Giannoukos G."/>
            <person name="Goode T."/>
            <person name="Graham J."/>
            <person name="Grandbois E."/>
            <person name="Grewal S."/>
            <person name="Gyaltsen K."/>
            <person name="Hafez N."/>
            <person name="Hagos B."/>
            <person name="Hall J."/>
            <person name="Henson C."/>
            <person name="Hollinger A."/>
            <person name="Honan T."/>
            <person name="Huard M.D."/>
            <person name="Hughes L."/>
            <person name="Hurhula B."/>
            <person name="Husby M.E."/>
            <person name="Kamat A."/>
            <person name="Kanga B."/>
            <person name="Kashin S."/>
            <person name="Khazanovich D."/>
            <person name="Kisner P."/>
            <person name="Lance K."/>
            <person name="Lara M."/>
            <person name="Lee W."/>
            <person name="Lennon N."/>
            <person name="Letendre F."/>
            <person name="LeVine R."/>
            <person name="Lipovsky A."/>
            <person name="Liu X."/>
            <person name="Liu J."/>
            <person name="Liu S."/>
            <person name="Lokyitsang T."/>
            <person name="Lokyitsang Y."/>
            <person name="Lubonja R."/>
            <person name="Lui A."/>
            <person name="MacDonald P."/>
            <person name="Magnisalis V."/>
            <person name="Maru K."/>
            <person name="Matthews C."/>
            <person name="McCusker W."/>
            <person name="McDonough S."/>
            <person name="Mehta T."/>
            <person name="Meldrim J."/>
            <person name="Meneus L."/>
            <person name="Mihai O."/>
            <person name="Mihalev A."/>
            <person name="Mihova T."/>
            <person name="Mittelman R."/>
            <person name="Mlenga V."/>
            <person name="Montmayeur A."/>
            <person name="Mulrain L."/>
            <person name="Navidi A."/>
            <person name="Naylor J."/>
            <person name="Negash T."/>
            <person name="Nguyen T."/>
            <person name="Nguyen N."/>
            <person name="Nicol R."/>
            <person name="Norbu C."/>
            <person name="Norbu N."/>
            <person name="Novod N."/>
            <person name="O'Neill B."/>
            <person name="Osman S."/>
            <person name="Markiewicz E."/>
            <person name="Oyono O.L."/>
            <person name="Patti C."/>
            <person name="Phunkhang P."/>
            <person name="Pierre F."/>
            <person name="Priest M."/>
            <person name="Raghuraman S."/>
            <person name="Rege F."/>
            <person name="Reyes R."/>
            <person name="Rise C."/>
            <person name="Rogov P."/>
            <person name="Ross K."/>
            <person name="Ryan E."/>
            <person name="Settipalli S."/>
            <person name="Shea T."/>
            <person name="Sherpa N."/>
            <person name="Shi L."/>
            <person name="Shih D."/>
            <person name="Sparrow T."/>
            <person name="Spaulding J."/>
            <person name="Stalker J."/>
            <person name="Stange-Thomann N."/>
            <person name="Stavropoulos S."/>
            <person name="Stone C."/>
            <person name="Strader C."/>
            <person name="Tesfaye S."/>
            <person name="Thomson T."/>
            <person name="Thoulutsang Y."/>
            <person name="Thoulutsang D."/>
            <person name="Topham K."/>
            <person name="Topping I."/>
            <person name="Tsamla T."/>
            <person name="Vassiliev H."/>
            <person name="Vo A."/>
            <person name="Wangchuk T."/>
            <person name="Wangdi T."/>
            <person name="Weiand M."/>
            <person name="Wilkinson J."/>
            <person name="Wilson A."/>
            <person name="Yadav S."/>
            <person name="Young G."/>
            <person name="Yu Q."/>
            <person name="Zembek L."/>
            <person name="Zhong D."/>
            <person name="Zimmer A."/>
            <person name="Zwirko Z."/>
            <person name="Jaffe D.B."/>
            <person name="Alvarez P."/>
            <person name="Brockman W."/>
            <person name="Butler J."/>
            <person name="Chin C."/>
            <person name="Gnerre S."/>
            <person name="Grabherr M."/>
            <person name="Kleber M."/>
            <person name="Mauceli E."/>
            <person name="MacCallum I."/>
        </authorList>
    </citation>
    <scope>NUCLEOTIDE SEQUENCE [LARGE SCALE GENOMIC DNA]</scope>
    <source>
        <strain evidence="3">white501</strain>
    </source>
</reference>
<protein>
    <submittedName>
        <fullName evidence="2">GD13860</fullName>
    </submittedName>
</protein>
<name>B4QR20_DROSI</name>
<evidence type="ECO:0000256" key="1">
    <source>
        <dbReference type="SAM" id="MobiDB-lite"/>
    </source>
</evidence>
<dbReference type="PROSITE" id="PS51257">
    <property type="entry name" value="PROKAR_LIPOPROTEIN"/>
    <property type="match status" value="1"/>
</dbReference>
<evidence type="ECO:0000313" key="2">
    <source>
        <dbReference type="EMBL" id="EDX09257.1"/>
    </source>
</evidence>
<organism evidence="2 3">
    <name type="scientific">Drosophila simulans</name>
    <name type="common">Fruit fly</name>
    <dbReference type="NCBI Taxonomy" id="7240"/>
    <lineage>
        <taxon>Eukaryota</taxon>
        <taxon>Metazoa</taxon>
        <taxon>Ecdysozoa</taxon>
        <taxon>Arthropoda</taxon>
        <taxon>Hexapoda</taxon>
        <taxon>Insecta</taxon>
        <taxon>Pterygota</taxon>
        <taxon>Neoptera</taxon>
        <taxon>Endopterygota</taxon>
        <taxon>Diptera</taxon>
        <taxon>Brachycera</taxon>
        <taxon>Muscomorpha</taxon>
        <taxon>Ephydroidea</taxon>
        <taxon>Drosophilidae</taxon>
        <taxon>Drosophila</taxon>
        <taxon>Sophophora</taxon>
    </lineage>
</organism>
<feature type="region of interest" description="Disordered" evidence="1">
    <location>
        <begin position="61"/>
        <end position="88"/>
    </location>
</feature>
<sequence length="88" mass="10453">MQQQHLRQQQQQHQQQQHQKPYAFATLFLSCGDGWNGSPRLRVPAKPTLVVICLGPRQKLQQQQQQQQEHQRWQLQHSGQQQHTEKNP</sequence>
<dbReference type="HOGENOM" id="CLU_2471476_0_0_1"/>
<dbReference type="EMBL" id="CM000363">
    <property type="protein sequence ID" value="EDX09257.1"/>
    <property type="molecule type" value="Genomic_DNA"/>
</dbReference>
<proteinExistence type="predicted"/>
<dbReference type="OMA" id="ICLGPRQ"/>
<gene>
    <name evidence="2" type="primary">Dsim\GD13860</name>
    <name evidence="2" type="ORF">Dsim_GD13860</name>
</gene>
<dbReference type="AlphaFoldDB" id="B4QR20"/>